<accession>A0A5B0WXV2</accession>
<dbReference type="PROSITE" id="PS51257">
    <property type="entry name" value="PROKAR_LIPOPROTEIN"/>
    <property type="match status" value="1"/>
</dbReference>
<dbReference type="Gene3D" id="1.25.40.10">
    <property type="entry name" value="Tetratricopeptide repeat domain"/>
    <property type="match status" value="2"/>
</dbReference>
<dbReference type="SUPFAM" id="SSF54001">
    <property type="entry name" value="Cysteine proteinases"/>
    <property type="match status" value="1"/>
</dbReference>
<dbReference type="Pfam" id="PF13432">
    <property type="entry name" value="TPR_16"/>
    <property type="match status" value="1"/>
</dbReference>
<feature type="signal peptide" evidence="2">
    <location>
        <begin position="1"/>
        <end position="22"/>
    </location>
</feature>
<evidence type="ECO:0000256" key="2">
    <source>
        <dbReference type="SAM" id="SignalP"/>
    </source>
</evidence>
<dbReference type="PROSITE" id="PS50005">
    <property type="entry name" value="TPR"/>
    <property type="match status" value="1"/>
</dbReference>
<proteinExistence type="predicted"/>
<dbReference type="SUPFAM" id="SSF48452">
    <property type="entry name" value="TPR-like"/>
    <property type="match status" value="1"/>
</dbReference>
<evidence type="ECO:0000313" key="5">
    <source>
        <dbReference type="Proteomes" id="UP000323708"/>
    </source>
</evidence>
<dbReference type="GO" id="GO:0097363">
    <property type="term" value="F:protein O-acetylglucosaminyltransferase activity"/>
    <property type="evidence" value="ECO:0007669"/>
    <property type="project" value="TreeGrafter"/>
</dbReference>
<protein>
    <recommendedName>
        <fullName evidence="3">Transglutaminase-like domain-containing protein</fullName>
    </recommendedName>
</protein>
<feature type="chain" id="PRO_5022755215" description="Transglutaminase-like domain-containing protein" evidence="2">
    <location>
        <begin position="23"/>
        <end position="380"/>
    </location>
</feature>
<evidence type="ECO:0000256" key="1">
    <source>
        <dbReference type="PROSITE-ProRule" id="PRU00339"/>
    </source>
</evidence>
<dbReference type="GO" id="GO:0006493">
    <property type="term" value="P:protein O-linked glycosylation"/>
    <property type="evidence" value="ECO:0007669"/>
    <property type="project" value="InterPro"/>
</dbReference>
<dbReference type="SMART" id="SM00028">
    <property type="entry name" value="TPR"/>
    <property type="match status" value="4"/>
</dbReference>
<dbReference type="AlphaFoldDB" id="A0A5B0WXV2"/>
<dbReference type="EMBL" id="VTUX01000005">
    <property type="protein sequence ID" value="KAA1190639.1"/>
    <property type="molecule type" value="Genomic_DNA"/>
</dbReference>
<dbReference type="Gene3D" id="3.10.620.30">
    <property type="match status" value="1"/>
</dbReference>
<dbReference type="PANTHER" id="PTHR44366">
    <property type="entry name" value="UDP-N-ACETYLGLUCOSAMINE--PEPTIDE N-ACETYLGLUCOSAMINYLTRANSFERASE 110 KDA SUBUNIT"/>
    <property type="match status" value="1"/>
</dbReference>
<feature type="repeat" description="TPR" evidence="1">
    <location>
        <begin position="196"/>
        <end position="229"/>
    </location>
</feature>
<keyword evidence="5" id="KW-1185">Reference proteome</keyword>
<organism evidence="4 5">
    <name type="scientific">Pseudohalioglobus sediminis</name>
    <dbReference type="NCBI Taxonomy" id="2606449"/>
    <lineage>
        <taxon>Bacteria</taxon>
        <taxon>Pseudomonadati</taxon>
        <taxon>Pseudomonadota</taxon>
        <taxon>Gammaproteobacteria</taxon>
        <taxon>Cellvibrionales</taxon>
        <taxon>Halieaceae</taxon>
        <taxon>Pseudohalioglobus</taxon>
    </lineage>
</organism>
<evidence type="ECO:0000313" key="4">
    <source>
        <dbReference type="EMBL" id="KAA1190639.1"/>
    </source>
</evidence>
<comment type="caution">
    <text evidence="4">The sequence shown here is derived from an EMBL/GenBank/DDBJ whole genome shotgun (WGS) entry which is preliminary data.</text>
</comment>
<dbReference type="InterPro" id="IPR037919">
    <property type="entry name" value="OGT"/>
</dbReference>
<keyword evidence="2" id="KW-0732">Signal</keyword>
<name>A0A5B0WXV2_9GAMM</name>
<gene>
    <name evidence="4" type="ORF">F0M18_12580</name>
</gene>
<keyword evidence="1" id="KW-0802">TPR repeat</keyword>
<dbReference type="InterPro" id="IPR019734">
    <property type="entry name" value="TPR_rpt"/>
</dbReference>
<dbReference type="Proteomes" id="UP000323708">
    <property type="component" value="Unassembled WGS sequence"/>
</dbReference>
<feature type="domain" description="Transglutaminase-like" evidence="3">
    <location>
        <begin position="99"/>
        <end position="148"/>
    </location>
</feature>
<sequence length="380" mass="42619">MMRTMSRLALAAGLIAALAACSQQPVLSGMAANAFDRQTLLSGELLDLPLPQAAEAELLAVNDDMRAFLAAHVPPGASSKQRVEAILAAILDDGLRLDYNLFQTLTAEEAFYSRQGNCMSFTSLFVALARESGLRVRFQEVEVPPSWESQGDTWMYNKHINAVVDLHGSSIMIDFAREPFDSDFRRRLLDDDEALARYHNNVGVHHMTAGQTARAFTHFSTALQLSPRTGYFWTNLGSLYRRADLELAAESAYLTAIEVSRDAAGMSNLARLYRHQGRDAAATYYEEKVELFRRKNPYYLHNLATEAYAAGDYELAVQRARSAIRRDRSQHEFHRLLGLAYVRLGKVERASDAFESARERAVDELQRGTYNRKLSLLANL</sequence>
<dbReference type="InterPro" id="IPR011990">
    <property type="entry name" value="TPR-like_helical_dom_sf"/>
</dbReference>
<dbReference type="InterPro" id="IPR002931">
    <property type="entry name" value="Transglutaminase-like"/>
</dbReference>
<evidence type="ECO:0000259" key="3">
    <source>
        <dbReference type="Pfam" id="PF01841"/>
    </source>
</evidence>
<dbReference type="PANTHER" id="PTHR44366:SF1">
    <property type="entry name" value="UDP-N-ACETYLGLUCOSAMINE--PEPTIDE N-ACETYLGLUCOSAMINYLTRANSFERASE 110 KDA SUBUNIT"/>
    <property type="match status" value="1"/>
</dbReference>
<dbReference type="Pfam" id="PF01841">
    <property type="entry name" value="Transglut_core"/>
    <property type="match status" value="1"/>
</dbReference>
<reference evidence="4 5" key="1">
    <citation type="submission" date="2019-09" db="EMBL/GenBank/DDBJ databases">
        <authorList>
            <person name="Chen X.-Y."/>
        </authorList>
    </citation>
    <scope>NUCLEOTIDE SEQUENCE [LARGE SCALE GENOMIC DNA]</scope>
    <source>
        <strain evidence="4 5">NY5</strain>
    </source>
</reference>
<dbReference type="InterPro" id="IPR038765">
    <property type="entry name" value="Papain-like_cys_pep_sf"/>
</dbReference>